<feature type="signal peptide" evidence="1">
    <location>
        <begin position="1"/>
        <end position="24"/>
    </location>
</feature>
<organism evidence="2 3">
    <name type="scientific">Orbilia ellipsospora</name>
    <dbReference type="NCBI Taxonomy" id="2528407"/>
    <lineage>
        <taxon>Eukaryota</taxon>
        <taxon>Fungi</taxon>
        <taxon>Dikarya</taxon>
        <taxon>Ascomycota</taxon>
        <taxon>Pezizomycotina</taxon>
        <taxon>Orbiliomycetes</taxon>
        <taxon>Orbiliales</taxon>
        <taxon>Orbiliaceae</taxon>
        <taxon>Orbilia</taxon>
    </lineage>
</organism>
<dbReference type="EMBL" id="JAVHJO010000001">
    <property type="protein sequence ID" value="KAK6543596.1"/>
    <property type="molecule type" value="Genomic_DNA"/>
</dbReference>
<reference evidence="2 3" key="1">
    <citation type="submission" date="2019-10" db="EMBL/GenBank/DDBJ databases">
        <authorList>
            <person name="Palmer J.M."/>
        </authorList>
    </citation>
    <scope>NUCLEOTIDE SEQUENCE [LARGE SCALE GENOMIC DNA]</scope>
    <source>
        <strain evidence="2 3">TWF694</strain>
    </source>
</reference>
<protein>
    <submittedName>
        <fullName evidence="2">Uncharacterized protein</fullName>
    </submittedName>
</protein>
<evidence type="ECO:0000256" key="1">
    <source>
        <dbReference type="SAM" id="SignalP"/>
    </source>
</evidence>
<sequence length="293" mass="33008">MFAQPISLTSWLCISLSILSYHHAVSEKITITDQEFADKIEEYNEKYIQSFQLAYITLRHISTDTYPLIIGPHPLWEDEPVVSDRINDVVKKIDESMVELATVPGFEDAPSTSPLKAVWQPLMSLRSKVKAYLTTKVAIYSALWATPGSGPLSLDLWVFIKSLILNTGFHANYEHGGTPTKIIQWFFSATDKNTIGADAEWTLNFDVLKTRVDVISDVIATMKAMKEAPVPFITEVKVLSANPELEVHPADHFEAAFESVQTMIDAYLSQIIIMRDIMFDVLIGFSNSFLRED</sequence>
<keyword evidence="1" id="KW-0732">Signal</keyword>
<dbReference type="Proteomes" id="UP001365542">
    <property type="component" value="Unassembled WGS sequence"/>
</dbReference>
<evidence type="ECO:0000313" key="2">
    <source>
        <dbReference type="EMBL" id="KAK6543596.1"/>
    </source>
</evidence>
<feature type="chain" id="PRO_5043508263" evidence="1">
    <location>
        <begin position="25"/>
        <end position="293"/>
    </location>
</feature>
<gene>
    <name evidence="2" type="ORF">TWF694_000338</name>
</gene>
<dbReference type="AlphaFoldDB" id="A0AAV9XPP5"/>
<proteinExistence type="predicted"/>
<keyword evidence="3" id="KW-1185">Reference proteome</keyword>
<evidence type="ECO:0000313" key="3">
    <source>
        <dbReference type="Proteomes" id="UP001365542"/>
    </source>
</evidence>
<name>A0AAV9XPP5_9PEZI</name>
<comment type="caution">
    <text evidence="2">The sequence shown here is derived from an EMBL/GenBank/DDBJ whole genome shotgun (WGS) entry which is preliminary data.</text>
</comment>
<accession>A0AAV9XPP5</accession>